<dbReference type="EMBL" id="NRRY01000001">
    <property type="protein sequence ID" value="MBK1616902.1"/>
    <property type="molecule type" value="Genomic_DNA"/>
</dbReference>
<gene>
    <name evidence="2" type="ORF">CKO42_00220</name>
</gene>
<keyword evidence="3" id="KW-1185">Reference proteome</keyword>
<evidence type="ECO:0000313" key="2">
    <source>
        <dbReference type="EMBL" id="MBK1616902.1"/>
    </source>
</evidence>
<feature type="region of interest" description="Disordered" evidence="1">
    <location>
        <begin position="72"/>
        <end position="101"/>
    </location>
</feature>
<organism evidence="2 3">
    <name type="scientific">Lamprobacter modestohalophilus</name>
    <dbReference type="NCBI Taxonomy" id="1064514"/>
    <lineage>
        <taxon>Bacteria</taxon>
        <taxon>Pseudomonadati</taxon>
        <taxon>Pseudomonadota</taxon>
        <taxon>Gammaproteobacteria</taxon>
        <taxon>Chromatiales</taxon>
        <taxon>Chromatiaceae</taxon>
        <taxon>Lamprobacter</taxon>
    </lineage>
</organism>
<dbReference type="AlphaFoldDB" id="A0A9X0W4N2"/>
<sequence length="101" mass="11334">MTADIIGHCWHCGTELTRADYGRENHCLSCGKATRACRNCRLYQRGRPNDCLEPLAESIADKVRANFCEHFDPAPRPSASPISSNTQDEDHLRQAAESLFK</sequence>
<dbReference type="RefSeq" id="WP_200236353.1">
    <property type="nucleotide sequence ID" value="NZ_NRRY01000001.1"/>
</dbReference>
<evidence type="ECO:0000313" key="3">
    <source>
        <dbReference type="Proteomes" id="UP001138768"/>
    </source>
</evidence>
<reference evidence="2 3" key="1">
    <citation type="journal article" date="2020" name="Microorganisms">
        <title>Osmotic Adaptation and Compatible Solute Biosynthesis of Phototrophic Bacteria as Revealed from Genome Analyses.</title>
        <authorList>
            <person name="Imhoff J.F."/>
            <person name="Rahn T."/>
            <person name="Kunzel S."/>
            <person name="Keller A."/>
            <person name="Neulinger S.C."/>
        </authorList>
    </citation>
    <scope>NUCLEOTIDE SEQUENCE [LARGE SCALE GENOMIC DNA]</scope>
    <source>
        <strain evidence="2 3">DSM 25653</strain>
    </source>
</reference>
<comment type="caution">
    <text evidence="2">The sequence shown here is derived from an EMBL/GenBank/DDBJ whole genome shotgun (WGS) entry which is preliminary data.</text>
</comment>
<accession>A0A9X0W4N2</accession>
<proteinExistence type="predicted"/>
<feature type="compositionally biased region" description="Basic and acidic residues" evidence="1">
    <location>
        <begin position="88"/>
        <end position="101"/>
    </location>
</feature>
<name>A0A9X0W4N2_9GAMM</name>
<dbReference type="Proteomes" id="UP001138768">
    <property type="component" value="Unassembled WGS sequence"/>
</dbReference>
<evidence type="ECO:0000256" key="1">
    <source>
        <dbReference type="SAM" id="MobiDB-lite"/>
    </source>
</evidence>
<protein>
    <submittedName>
        <fullName evidence="2">Uncharacterized protein</fullName>
    </submittedName>
</protein>